<keyword evidence="3" id="KW-1185">Reference proteome</keyword>
<feature type="compositionally biased region" description="Basic and acidic residues" evidence="1">
    <location>
        <begin position="51"/>
        <end position="62"/>
    </location>
</feature>
<name>A0A918XFE1_9ACTN</name>
<organism evidence="2 3">
    <name type="scientific">Nocardiopsis kunsanensis</name>
    <dbReference type="NCBI Taxonomy" id="141693"/>
    <lineage>
        <taxon>Bacteria</taxon>
        <taxon>Bacillati</taxon>
        <taxon>Actinomycetota</taxon>
        <taxon>Actinomycetes</taxon>
        <taxon>Streptosporangiales</taxon>
        <taxon>Nocardiopsidaceae</taxon>
        <taxon>Nocardiopsis</taxon>
    </lineage>
</organism>
<comment type="caution">
    <text evidence="2">The sequence shown here is derived from an EMBL/GenBank/DDBJ whole genome shotgun (WGS) entry which is preliminary data.</text>
</comment>
<evidence type="ECO:0000256" key="1">
    <source>
        <dbReference type="SAM" id="MobiDB-lite"/>
    </source>
</evidence>
<evidence type="ECO:0000313" key="3">
    <source>
        <dbReference type="Proteomes" id="UP000654947"/>
    </source>
</evidence>
<evidence type="ECO:0000313" key="2">
    <source>
        <dbReference type="EMBL" id="GHD28118.1"/>
    </source>
</evidence>
<gene>
    <name evidence="2" type="ORF">GCM10007147_27800</name>
</gene>
<feature type="compositionally biased region" description="Basic and acidic residues" evidence="1">
    <location>
        <begin position="24"/>
        <end position="39"/>
    </location>
</feature>
<reference evidence="2 3" key="1">
    <citation type="journal article" date="2014" name="Int. J. Syst. Evol. Microbiol.">
        <title>Complete genome sequence of Corynebacterium casei LMG S-19264T (=DSM 44701T), isolated from a smear-ripened cheese.</title>
        <authorList>
            <consortium name="US DOE Joint Genome Institute (JGI-PGF)"/>
            <person name="Walter F."/>
            <person name="Albersmeier A."/>
            <person name="Kalinowski J."/>
            <person name="Ruckert C."/>
        </authorList>
    </citation>
    <scope>NUCLEOTIDE SEQUENCE [LARGE SCALE GENOMIC DNA]</scope>
    <source>
        <strain evidence="2 3">KCTC 19473</strain>
    </source>
</reference>
<accession>A0A918XFE1</accession>
<protein>
    <submittedName>
        <fullName evidence="2">Uncharacterized protein</fullName>
    </submittedName>
</protein>
<dbReference type="Proteomes" id="UP000654947">
    <property type="component" value="Unassembled WGS sequence"/>
</dbReference>
<feature type="region of interest" description="Disordered" evidence="1">
    <location>
        <begin position="1"/>
        <end position="81"/>
    </location>
</feature>
<dbReference type="AlphaFoldDB" id="A0A918XFE1"/>
<sequence length="81" mass="8395">MGHPGAAATGDEVIGPGDGSAELGDGRPLADEVVEDRHAYPRGNSVLQVRPQDRSARRRSDPPRGIPSGHVPMSPGAGRYG</sequence>
<proteinExistence type="predicted"/>
<dbReference type="EMBL" id="BMXL01000013">
    <property type="protein sequence ID" value="GHD28118.1"/>
    <property type="molecule type" value="Genomic_DNA"/>
</dbReference>